<dbReference type="eggNOG" id="COG0627">
    <property type="taxonomic scope" value="Bacteria"/>
</dbReference>
<reference key="2">
    <citation type="submission" date="2011-04" db="EMBL/GenBank/DDBJ databases">
        <title>Complete sequence of chromosome of Haliscomenobacter hydrossis DSM 1100.</title>
        <authorList>
            <consortium name="US DOE Joint Genome Institute (JGI-PGF)"/>
            <person name="Lucas S."/>
            <person name="Han J."/>
            <person name="Lapidus A."/>
            <person name="Bruce D."/>
            <person name="Goodwin L."/>
            <person name="Pitluck S."/>
            <person name="Peters L."/>
            <person name="Kyrpides N."/>
            <person name="Mavromatis K."/>
            <person name="Ivanova N."/>
            <person name="Ovchinnikova G."/>
            <person name="Pagani I."/>
            <person name="Daligault H."/>
            <person name="Detter J.C."/>
            <person name="Han C."/>
            <person name="Land M."/>
            <person name="Hauser L."/>
            <person name="Markowitz V."/>
            <person name="Cheng J.-F."/>
            <person name="Hugenholtz P."/>
            <person name="Woyke T."/>
            <person name="Wu D."/>
            <person name="Verbarg S."/>
            <person name="Frueling A."/>
            <person name="Brambilla E."/>
            <person name="Klenk H.-P."/>
            <person name="Eisen J.A."/>
        </authorList>
    </citation>
    <scope>NUCLEOTIDE SEQUENCE</scope>
    <source>
        <strain>DSM 1100</strain>
    </source>
</reference>
<feature type="signal peptide" evidence="1">
    <location>
        <begin position="1"/>
        <end position="20"/>
    </location>
</feature>
<dbReference type="RefSeq" id="WP_013767329.1">
    <property type="nucleotide sequence ID" value="NC_015510.1"/>
</dbReference>
<name>F4L162_HALH1</name>
<dbReference type="KEGG" id="hhy:Halhy_4966"/>
<evidence type="ECO:0000313" key="3">
    <source>
        <dbReference type="Proteomes" id="UP000008461"/>
    </source>
</evidence>
<dbReference type="InterPro" id="IPR000801">
    <property type="entry name" value="Esterase-like"/>
</dbReference>
<dbReference type="OrthoDB" id="9803578at2"/>
<dbReference type="GO" id="GO:0016747">
    <property type="term" value="F:acyltransferase activity, transferring groups other than amino-acyl groups"/>
    <property type="evidence" value="ECO:0007669"/>
    <property type="project" value="TreeGrafter"/>
</dbReference>
<dbReference type="InterPro" id="IPR029058">
    <property type="entry name" value="AB_hydrolase_fold"/>
</dbReference>
<dbReference type="HOGENOM" id="CLU_037618_3_1_10"/>
<dbReference type="Proteomes" id="UP000008461">
    <property type="component" value="Chromosome"/>
</dbReference>
<dbReference type="Gene3D" id="3.40.50.1820">
    <property type="entry name" value="alpha/beta hydrolase"/>
    <property type="match status" value="1"/>
</dbReference>
<dbReference type="EMBL" id="CP002691">
    <property type="protein sequence ID" value="AEE52794.1"/>
    <property type="molecule type" value="Genomic_DNA"/>
</dbReference>
<dbReference type="PANTHER" id="PTHR48098:SF1">
    <property type="entry name" value="DIACYLGLYCEROL ACYLTRANSFERASE_MYCOLYLTRANSFERASE AG85A"/>
    <property type="match status" value="1"/>
</dbReference>
<dbReference type="SUPFAM" id="SSF53474">
    <property type="entry name" value="alpha/beta-Hydrolases"/>
    <property type="match status" value="1"/>
</dbReference>
<dbReference type="STRING" id="760192.Halhy_4966"/>
<dbReference type="Pfam" id="PF00756">
    <property type="entry name" value="Esterase"/>
    <property type="match status" value="1"/>
</dbReference>
<evidence type="ECO:0000313" key="2">
    <source>
        <dbReference type="EMBL" id="AEE52794.1"/>
    </source>
</evidence>
<keyword evidence="3" id="KW-1185">Reference proteome</keyword>
<evidence type="ECO:0000256" key="1">
    <source>
        <dbReference type="SAM" id="SignalP"/>
    </source>
</evidence>
<accession>F4L162</accession>
<organism evidence="2 3">
    <name type="scientific">Haliscomenobacter hydrossis (strain ATCC 27775 / DSM 1100 / LMG 10767 / O)</name>
    <dbReference type="NCBI Taxonomy" id="760192"/>
    <lineage>
        <taxon>Bacteria</taxon>
        <taxon>Pseudomonadati</taxon>
        <taxon>Bacteroidota</taxon>
        <taxon>Saprospiria</taxon>
        <taxon>Saprospirales</taxon>
        <taxon>Haliscomenobacteraceae</taxon>
        <taxon>Haliscomenobacter</taxon>
    </lineage>
</organism>
<gene>
    <name evidence="2" type="ordered locus">Halhy_4966</name>
</gene>
<sequence>MYKICLLFSCLLGLSFSATAAQVDTVEITSTYLQRKVKIAVVTPKGYQTGQNRYPTLYLLHGGYGKFSDWLMQTPDKTLVHRLCDEFNIIFVLPEGGIGGYYLDSPINPASHYESFIIKEVIPKVDATYRSINDRKSRVIAGLSMGGHGALYLATRNPALFCAVGSMSGAVDIDTDHWNVPPERRKAIAERQANLWPPKQDNPAFYRNNSVVNMTDKMKDNGLAIIFDCGVDDFLIEPNRELHRRLVYNQTPHEYTERPGAHTWEYWQGALPNHLRFFQKVIKY</sequence>
<dbReference type="InterPro" id="IPR050583">
    <property type="entry name" value="Mycobacterial_A85_antigen"/>
</dbReference>
<reference evidence="2 3" key="1">
    <citation type="journal article" date="2011" name="Stand. Genomic Sci.">
        <title>Complete genome sequence of Haliscomenobacter hydrossis type strain (O).</title>
        <authorList>
            <consortium name="US DOE Joint Genome Institute (JGI-PGF)"/>
            <person name="Daligault H."/>
            <person name="Lapidus A."/>
            <person name="Zeytun A."/>
            <person name="Nolan M."/>
            <person name="Lucas S."/>
            <person name="Del Rio T.G."/>
            <person name="Tice H."/>
            <person name="Cheng J.F."/>
            <person name="Tapia R."/>
            <person name="Han C."/>
            <person name="Goodwin L."/>
            <person name="Pitluck S."/>
            <person name="Liolios K."/>
            <person name="Pagani I."/>
            <person name="Ivanova N."/>
            <person name="Huntemann M."/>
            <person name="Mavromatis K."/>
            <person name="Mikhailova N."/>
            <person name="Pati A."/>
            <person name="Chen A."/>
            <person name="Palaniappan K."/>
            <person name="Land M."/>
            <person name="Hauser L."/>
            <person name="Brambilla E.M."/>
            <person name="Rohde M."/>
            <person name="Verbarg S."/>
            <person name="Goker M."/>
            <person name="Bristow J."/>
            <person name="Eisen J.A."/>
            <person name="Markowitz V."/>
            <person name="Hugenholtz P."/>
            <person name="Kyrpides N.C."/>
            <person name="Klenk H.P."/>
            <person name="Woyke T."/>
        </authorList>
    </citation>
    <scope>NUCLEOTIDE SEQUENCE [LARGE SCALE GENOMIC DNA]</scope>
    <source>
        <strain evidence="3">ATCC 27775 / DSM 1100 / LMG 10767 / O</strain>
    </source>
</reference>
<feature type="chain" id="PRO_5003316333" evidence="1">
    <location>
        <begin position="21"/>
        <end position="284"/>
    </location>
</feature>
<dbReference type="AlphaFoldDB" id="F4L162"/>
<dbReference type="PANTHER" id="PTHR48098">
    <property type="entry name" value="ENTEROCHELIN ESTERASE-RELATED"/>
    <property type="match status" value="1"/>
</dbReference>
<keyword evidence="1" id="KW-0732">Signal</keyword>
<protein>
    <submittedName>
        <fullName evidence="2">Esterase</fullName>
    </submittedName>
</protein>
<proteinExistence type="predicted"/>